<dbReference type="InterPro" id="IPR000160">
    <property type="entry name" value="GGDEF_dom"/>
</dbReference>
<dbReference type="PANTHER" id="PTHR45138:SF9">
    <property type="entry name" value="DIGUANYLATE CYCLASE DGCM-RELATED"/>
    <property type="match status" value="1"/>
</dbReference>
<dbReference type="PANTHER" id="PTHR45138">
    <property type="entry name" value="REGULATORY COMPONENTS OF SENSORY TRANSDUCTION SYSTEM"/>
    <property type="match status" value="1"/>
</dbReference>
<dbReference type="AlphaFoldDB" id="A0A433XNI9"/>
<feature type="transmembrane region" description="Helical" evidence="1">
    <location>
        <begin position="7"/>
        <end position="24"/>
    </location>
</feature>
<dbReference type="OrthoDB" id="9759607at2"/>
<keyword evidence="1" id="KW-0812">Transmembrane</keyword>
<evidence type="ECO:0000313" key="3">
    <source>
        <dbReference type="EMBL" id="RUT35614.1"/>
    </source>
</evidence>
<organism evidence="3 4">
    <name type="scientific">Paenibacillus zeisoli</name>
    <dbReference type="NCBI Taxonomy" id="2496267"/>
    <lineage>
        <taxon>Bacteria</taxon>
        <taxon>Bacillati</taxon>
        <taxon>Bacillota</taxon>
        <taxon>Bacilli</taxon>
        <taxon>Bacillales</taxon>
        <taxon>Paenibacillaceae</taxon>
        <taxon>Paenibacillus</taxon>
    </lineage>
</organism>
<dbReference type="RefSeq" id="WP_127197314.1">
    <property type="nucleotide sequence ID" value="NZ_RZNX01000001.1"/>
</dbReference>
<dbReference type="Proteomes" id="UP000272464">
    <property type="component" value="Unassembled WGS sequence"/>
</dbReference>
<dbReference type="InterPro" id="IPR050469">
    <property type="entry name" value="Diguanylate_Cyclase"/>
</dbReference>
<keyword evidence="4" id="KW-1185">Reference proteome</keyword>
<dbReference type="Pfam" id="PF00990">
    <property type="entry name" value="GGDEF"/>
    <property type="match status" value="1"/>
</dbReference>
<protein>
    <submittedName>
        <fullName evidence="3">GGDEF domain-containing protein</fullName>
    </submittedName>
</protein>
<gene>
    <name evidence="3" type="ORF">EJP77_00915</name>
</gene>
<dbReference type="Gene3D" id="3.30.70.270">
    <property type="match status" value="1"/>
</dbReference>
<name>A0A433XNI9_9BACL</name>
<dbReference type="SMART" id="SM00267">
    <property type="entry name" value="GGDEF"/>
    <property type="match status" value="1"/>
</dbReference>
<sequence>MKYYGRIYTVLIVIGFQLVDFLNRSYNHLGFNYVDVLSYALTLTAGYLIGRKYDQAVFYSQRDELTTLYNRRFLSNFFSRLSPSGHTKYFVLIIDCDNFKTINDSHGHHMGDLVLQKAGTILRASTRKQDIVARWGGDEFVIIGQYDDKEAMGNFMQRLDEQFRTMSSDLGFPATISLGYSLYPDHSEELHELLRLADRNMYVSKEGKKKPF</sequence>
<reference evidence="3 4" key="1">
    <citation type="submission" date="2018-12" db="EMBL/GenBank/DDBJ databases">
        <authorList>
            <person name="Sun L."/>
            <person name="Chen Z."/>
        </authorList>
    </citation>
    <scope>NUCLEOTIDE SEQUENCE [LARGE SCALE GENOMIC DNA]</scope>
    <source>
        <strain evidence="3 4">3-5-3</strain>
    </source>
</reference>
<dbReference type="SUPFAM" id="SSF55073">
    <property type="entry name" value="Nucleotide cyclase"/>
    <property type="match status" value="1"/>
</dbReference>
<proteinExistence type="predicted"/>
<feature type="domain" description="GGDEF" evidence="2">
    <location>
        <begin position="87"/>
        <end position="212"/>
    </location>
</feature>
<dbReference type="InterPro" id="IPR029787">
    <property type="entry name" value="Nucleotide_cyclase"/>
</dbReference>
<dbReference type="NCBIfam" id="TIGR00254">
    <property type="entry name" value="GGDEF"/>
    <property type="match status" value="1"/>
</dbReference>
<evidence type="ECO:0000256" key="1">
    <source>
        <dbReference type="SAM" id="Phobius"/>
    </source>
</evidence>
<feature type="transmembrane region" description="Helical" evidence="1">
    <location>
        <begin position="30"/>
        <end position="50"/>
    </location>
</feature>
<comment type="caution">
    <text evidence="3">The sequence shown here is derived from an EMBL/GenBank/DDBJ whole genome shotgun (WGS) entry which is preliminary data.</text>
</comment>
<dbReference type="PROSITE" id="PS50887">
    <property type="entry name" value="GGDEF"/>
    <property type="match status" value="1"/>
</dbReference>
<accession>A0A433XNI9</accession>
<keyword evidence="1" id="KW-1133">Transmembrane helix</keyword>
<keyword evidence="1" id="KW-0472">Membrane</keyword>
<evidence type="ECO:0000313" key="4">
    <source>
        <dbReference type="Proteomes" id="UP000272464"/>
    </source>
</evidence>
<evidence type="ECO:0000259" key="2">
    <source>
        <dbReference type="PROSITE" id="PS50887"/>
    </source>
</evidence>
<dbReference type="EMBL" id="RZNX01000001">
    <property type="protein sequence ID" value="RUT35614.1"/>
    <property type="molecule type" value="Genomic_DNA"/>
</dbReference>
<dbReference type="InterPro" id="IPR043128">
    <property type="entry name" value="Rev_trsase/Diguanyl_cyclase"/>
</dbReference>
<dbReference type="CDD" id="cd01949">
    <property type="entry name" value="GGDEF"/>
    <property type="match status" value="1"/>
</dbReference>
<dbReference type="GO" id="GO:0052621">
    <property type="term" value="F:diguanylate cyclase activity"/>
    <property type="evidence" value="ECO:0007669"/>
    <property type="project" value="TreeGrafter"/>
</dbReference>